<dbReference type="PANTHER" id="PTHR43501">
    <property type="entry name" value="CYTOSOL NON-SPECIFIC DIPEPTIDASE"/>
    <property type="match status" value="1"/>
</dbReference>
<keyword evidence="3" id="KW-0645">Protease</keyword>
<evidence type="ECO:0000256" key="7">
    <source>
        <dbReference type="ARBA" id="ARBA00023049"/>
    </source>
</evidence>
<accession>X0X7T6</accession>
<evidence type="ECO:0000256" key="4">
    <source>
        <dbReference type="ARBA" id="ARBA00022723"/>
    </source>
</evidence>
<dbReference type="InterPro" id="IPR002933">
    <property type="entry name" value="Peptidase_M20"/>
</dbReference>
<dbReference type="PANTHER" id="PTHR43501:SF1">
    <property type="entry name" value="CYTOSOL NON-SPECIFIC DIPEPTIDASE"/>
    <property type="match status" value="1"/>
</dbReference>
<proteinExistence type="predicted"/>
<comment type="cofactor">
    <cofactor evidence="1">
        <name>Co(2+)</name>
        <dbReference type="ChEBI" id="CHEBI:48828"/>
    </cofactor>
</comment>
<dbReference type="PRINTS" id="PR00934">
    <property type="entry name" value="XHISDIPTASE"/>
</dbReference>
<keyword evidence="8" id="KW-0170">Cobalt</keyword>
<dbReference type="SUPFAM" id="SSF53187">
    <property type="entry name" value="Zn-dependent exopeptidases"/>
    <property type="match status" value="1"/>
</dbReference>
<evidence type="ECO:0008006" key="10">
    <source>
        <dbReference type="Google" id="ProtNLM"/>
    </source>
</evidence>
<dbReference type="FunFam" id="3.40.630.10:FF:000015">
    <property type="entry name" value="Aminoacyl-histidine dipeptidase PepD"/>
    <property type="match status" value="1"/>
</dbReference>
<reference evidence="9" key="1">
    <citation type="journal article" date="2014" name="Front. Microbiol.">
        <title>High frequency of phylogenetically diverse reductive dehalogenase-homologous genes in deep subseafloor sedimentary metagenomes.</title>
        <authorList>
            <person name="Kawai M."/>
            <person name="Futagami T."/>
            <person name="Toyoda A."/>
            <person name="Takaki Y."/>
            <person name="Nishi S."/>
            <person name="Hori S."/>
            <person name="Arai W."/>
            <person name="Tsubouchi T."/>
            <person name="Morono Y."/>
            <person name="Uchiyama I."/>
            <person name="Ito T."/>
            <person name="Fujiyama A."/>
            <person name="Inagaki F."/>
            <person name="Takami H."/>
        </authorList>
    </citation>
    <scope>NUCLEOTIDE SEQUENCE</scope>
    <source>
        <strain evidence="9">Expedition CK06-06</strain>
    </source>
</reference>
<comment type="caution">
    <text evidence="9">The sequence shown here is derived from an EMBL/GenBank/DDBJ whole genome shotgun (WGS) entry which is preliminary data.</text>
</comment>
<comment type="cofactor">
    <cofactor evidence="2">
        <name>Zn(2+)</name>
        <dbReference type="ChEBI" id="CHEBI:29105"/>
    </cofactor>
</comment>
<dbReference type="GO" id="GO:0006508">
    <property type="term" value="P:proteolysis"/>
    <property type="evidence" value="ECO:0007669"/>
    <property type="project" value="UniProtKB-KW"/>
</dbReference>
<evidence type="ECO:0000256" key="1">
    <source>
        <dbReference type="ARBA" id="ARBA00001941"/>
    </source>
</evidence>
<evidence type="ECO:0000256" key="2">
    <source>
        <dbReference type="ARBA" id="ARBA00001947"/>
    </source>
</evidence>
<dbReference type="GO" id="GO:0005829">
    <property type="term" value="C:cytosol"/>
    <property type="evidence" value="ECO:0007669"/>
    <property type="project" value="TreeGrafter"/>
</dbReference>
<dbReference type="AlphaFoldDB" id="X0X7T6"/>
<evidence type="ECO:0000256" key="8">
    <source>
        <dbReference type="ARBA" id="ARBA00023285"/>
    </source>
</evidence>
<dbReference type="InterPro" id="IPR001160">
    <property type="entry name" value="Peptidase_M20C"/>
</dbReference>
<dbReference type="EMBL" id="BARS01042087">
    <property type="protein sequence ID" value="GAG39304.1"/>
    <property type="molecule type" value="Genomic_DNA"/>
</dbReference>
<keyword evidence="5" id="KW-0378">Hydrolase</keyword>
<sequence>MSKILDGLEPEIVWDIFEKISAIPRCSKKEEGVQEFLEAWARENGVGFNKDEVGNVILIREAAPGCEGYPTLMMQGHQDMVCEKDPESPHDFDVDPIPLKVEGDNVSAEGTTLGADNGIGMAIAMALLVDPSLERHGKLEAVFTVDEESGFTGIRNMSPDFFSGKRMINLDSEELGVIIISSAGGGGTEYSIPISREPPGGWEALSVEVTGLLGGHSGVDIHLPRLNANILQGRI</sequence>
<dbReference type="Gene3D" id="3.40.630.10">
    <property type="entry name" value="Zn peptidases"/>
    <property type="match status" value="1"/>
</dbReference>
<keyword evidence="6" id="KW-0862">Zinc</keyword>
<feature type="non-terminal residue" evidence="9">
    <location>
        <position position="235"/>
    </location>
</feature>
<name>X0X7T6_9ZZZZ</name>
<evidence type="ECO:0000313" key="9">
    <source>
        <dbReference type="EMBL" id="GAG39304.1"/>
    </source>
</evidence>
<organism evidence="9">
    <name type="scientific">marine sediment metagenome</name>
    <dbReference type="NCBI Taxonomy" id="412755"/>
    <lineage>
        <taxon>unclassified sequences</taxon>
        <taxon>metagenomes</taxon>
        <taxon>ecological metagenomes</taxon>
    </lineage>
</organism>
<dbReference type="Pfam" id="PF01546">
    <property type="entry name" value="Peptidase_M20"/>
    <property type="match status" value="1"/>
</dbReference>
<protein>
    <recommendedName>
        <fullName evidence="10">Peptidase M20 dimerisation domain-containing protein</fullName>
    </recommendedName>
</protein>
<evidence type="ECO:0000256" key="6">
    <source>
        <dbReference type="ARBA" id="ARBA00022833"/>
    </source>
</evidence>
<dbReference type="GO" id="GO:0046872">
    <property type="term" value="F:metal ion binding"/>
    <property type="evidence" value="ECO:0007669"/>
    <property type="project" value="UniProtKB-KW"/>
</dbReference>
<keyword evidence="4" id="KW-0479">Metal-binding</keyword>
<evidence type="ECO:0000256" key="5">
    <source>
        <dbReference type="ARBA" id="ARBA00022801"/>
    </source>
</evidence>
<evidence type="ECO:0000256" key="3">
    <source>
        <dbReference type="ARBA" id="ARBA00022670"/>
    </source>
</evidence>
<dbReference type="GO" id="GO:0070573">
    <property type="term" value="F:metallodipeptidase activity"/>
    <property type="evidence" value="ECO:0007669"/>
    <property type="project" value="TreeGrafter"/>
</dbReference>
<keyword evidence="7" id="KW-0482">Metalloprotease</keyword>
<gene>
    <name evidence="9" type="ORF">S01H1_63911</name>
</gene>